<dbReference type="GO" id="GO:0003677">
    <property type="term" value="F:DNA binding"/>
    <property type="evidence" value="ECO:0007669"/>
    <property type="project" value="InterPro"/>
</dbReference>
<dbReference type="GO" id="GO:0006352">
    <property type="term" value="P:DNA-templated transcription initiation"/>
    <property type="evidence" value="ECO:0007669"/>
    <property type="project" value="InterPro"/>
</dbReference>
<proteinExistence type="inferred from homology"/>
<keyword evidence="2" id="KW-0805">Transcription regulation</keyword>
<dbReference type="SUPFAM" id="SSF88659">
    <property type="entry name" value="Sigma3 and sigma4 domains of RNA polymerase sigma factors"/>
    <property type="match status" value="1"/>
</dbReference>
<evidence type="ECO:0000256" key="3">
    <source>
        <dbReference type="ARBA" id="ARBA00023082"/>
    </source>
</evidence>
<dbReference type="InterPro" id="IPR036388">
    <property type="entry name" value="WH-like_DNA-bd_sf"/>
</dbReference>
<dbReference type="EMBL" id="AQHR01000071">
    <property type="protein sequence ID" value="EON76882.1"/>
    <property type="molecule type" value="Genomic_DNA"/>
</dbReference>
<dbReference type="NCBIfam" id="TIGR02937">
    <property type="entry name" value="sigma70-ECF"/>
    <property type="match status" value="1"/>
</dbReference>
<feature type="domain" description="RNA polymerase sigma factor 70 region 4 type 2" evidence="6">
    <location>
        <begin position="129"/>
        <end position="181"/>
    </location>
</feature>
<dbReference type="STRING" id="1232681.ADIS_2628"/>
<dbReference type="CDD" id="cd06171">
    <property type="entry name" value="Sigma70_r4"/>
    <property type="match status" value="1"/>
</dbReference>
<reference evidence="7 8" key="1">
    <citation type="submission" date="2013-02" db="EMBL/GenBank/DDBJ databases">
        <title>A novel strain isolated from Lonar lake, Maharashtra, India.</title>
        <authorList>
            <person name="Singh A."/>
        </authorList>
    </citation>
    <scope>NUCLEOTIDE SEQUENCE [LARGE SCALE GENOMIC DNA]</scope>
    <source>
        <strain evidence="7 8">AK24</strain>
    </source>
</reference>
<evidence type="ECO:0000259" key="6">
    <source>
        <dbReference type="Pfam" id="PF08281"/>
    </source>
</evidence>
<dbReference type="InterPro" id="IPR039425">
    <property type="entry name" value="RNA_pol_sigma-70-like"/>
</dbReference>
<evidence type="ECO:0000313" key="8">
    <source>
        <dbReference type="Proteomes" id="UP000013909"/>
    </source>
</evidence>
<evidence type="ECO:0000256" key="4">
    <source>
        <dbReference type="ARBA" id="ARBA00023163"/>
    </source>
</evidence>
<sequence>MKRDAYKMNLPDSKELLDVIHLCLKGNRKAEERLFKMVYPLAISIVRRYTQSLTEAQSVVNEGMLKVFTQLANYAPEWSFGGWVRRILVHSAIDHIRRTKRFEDRHEDYSEIEPTSTFDEGVLDRISAEEILALVQKLSPAYRSVFLLYAVEGYNHREIAEELGISEGTSKSNYAKAKIKMQQAMAKINTIRRQQHG</sequence>
<protein>
    <submittedName>
        <fullName evidence="7">Putative RNA polymerase ECF-type sigma factor</fullName>
    </submittedName>
</protein>
<dbReference type="InterPro" id="IPR013249">
    <property type="entry name" value="RNA_pol_sigma70_r4_t2"/>
</dbReference>
<keyword evidence="8" id="KW-1185">Reference proteome</keyword>
<dbReference type="PANTHER" id="PTHR43133:SF46">
    <property type="entry name" value="RNA POLYMERASE SIGMA-70 FACTOR ECF SUBFAMILY"/>
    <property type="match status" value="1"/>
</dbReference>
<dbReference type="PANTHER" id="PTHR43133">
    <property type="entry name" value="RNA POLYMERASE ECF-TYPE SIGMA FACTO"/>
    <property type="match status" value="1"/>
</dbReference>
<dbReference type="Gene3D" id="1.10.10.10">
    <property type="entry name" value="Winged helix-like DNA-binding domain superfamily/Winged helix DNA-binding domain"/>
    <property type="match status" value="1"/>
</dbReference>
<feature type="domain" description="RNA polymerase sigma-70 region 2" evidence="5">
    <location>
        <begin position="34"/>
        <end position="101"/>
    </location>
</feature>
<gene>
    <name evidence="7" type="ORF">ADIS_2628</name>
</gene>
<dbReference type="InterPro" id="IPR013324">
    <property type="entry name" value="RNA_pol_sigma_r3/r4-like"/>
</dbReference>
<dbReference type="Pfam" id="PF04542">
    <property type="entry name" value="Sigma70_r2"/>
    <property type="match status" value="1"/>
</dbReference>
<evidence type="ECO:0000256" key="2">
    <source>
        <dbReference type="ARBA" id="ARBA00023015"/>
    </source>
</evidence>
<dbReference type="Proteomes" id="UP000013909">
    <property type="component" value="Unassembled WGS sequence"/>
</dbReference>
<organism evidence="7 8">
    <name type="scientific">Lunatimonas lonarensis</name>
    <dbReference type="NCBI Taxonomy" id="1232681"/>
    <lineage>
        <taxon>Bacteria</taxon>
        <taxon>Pseudomonadati</taxon>
        <taxon>Bacteroidota</taxon>
        <taxon>Cytophagia</taxon>
        <taxon>Cytophagales</taxon>
        <taxon>Cyclobacteriaceae</taxon>
    </lineage>
</organism>
<dbReference type="InterPro" id="IPR013325">
    <property type="entry name" value="RNA_pol_sigma_r2"/>
</dbReference>
<dbReference type="GO" id="GO:0016987">
    <property type="term" value="F:sigma factor activity"/>
    <property type="evidence" value="ECO:0007669"/>
    <property type="project" value="UniProtKB-KW"/>
</dbReference>
<dbReference type="Gene3D" id="1.10.1740.10">
    <property type="match status" value="1"/>
</dbReference>
<dbReference type="Pfam" id="PF08281">
    <property type="entry name" value="Sigma70_r4_2"/>
    <property type="match status" value="1"/>
</dbReference>
<evidence type="ECO:0000259" key="5">
    <source>
        <dbReference type="Pfam" id="PF04542"/>
    </source>
</evidence>
<keyword evidence="3" id="KW-0731">Sigma factor</keyword>
<comment type="caution">
    <text evidence="7">The sequence shown here is derived from an EMBL/GenBank/DDBJ whole genome shotgun (WGS) entry which is preliminary data.</text>
</comment>
<dbReference type="PATRIC" id="fig|1288963.3.peg.2619"/>
<evidence type="ECO:0000313" key="7">
    <source>
        <dbReference type="EMBL" id="EON76882.1"/>
    </source>
</evidence>
<accession>R7ZS19</accession>
<dbReference type="SUPFAM" id="SSF88946">
    <property type="entry name" value="Sigma2 domain of RNA polymerase sigma factors"/>
    <property type="match status" value="1"/>
</dbReference>
<name>R7ZS19_9BACT</name>
<dbReference type="InterPro" id="IPR014284">
    <property type="entry name" value="RNA_pol_sigma-70_dom"/>
</dbReference>
<dbReference type="InterPro" id="IPR007627">
    <property type="entry name" value="RNA_pol_sigma70_r2"/>
</dbReference>
<evidence type="ECO:0000256" key="1">
    <source>
        <dbReference type="ARBA" id="ARBA00010641"/>
    </source>
</evidence>
<comment type="similarity">
    <text evidence="1">Belongs to the sigma-70 factor family. ECF subfamily.</text>
</comment>
<dbReference type="AlphaFoldDB" id="R7ZS19"/>
<keyword evidence="4" id="KW-0804">Transcription</keyword>